<sequence length="72" mass="8124">MRPLNYSPLCYSEQDARTTKKIGMLPQEATIFVNVLSQTMEVFDEPQQQISGPSFASNLQLSVGDLFAWLLE</sequence>
<reference evidence="1" key="1">
    <citation type="submission" date="2021-02" db="EMBL/GenBank/DDBJ databases">
        <title>Metagenome analyses of Stigonema ocellatum DSM 106950, Chlorogloea purpurea SAG 13.99 and Gomphosphaeria aponina DSM 107014.</title>
        <authorList>
            <person name="Marter P."/>
            <person name="Huang S."/>
        </authorList>
    </citation>
    <scope>NUCLEOTIDE SEQUENCE</scope>
    <source>
        <strain evidence="1">JP213</strain>
    </source>
</reference>
<protein>
    <submittedName>
        <fullName evidence="1">Uncharacterized protein</fullName>
    </submittedName>
</protein>
<dbReference type="Proteomes" id="UP000767446">
    <property type="component" value="Unassembled WGS sequence"/>
</dbReference>
<name>A0A941JUT2_9CHRO</name>
<gene>
    <name evidence="1" type="ORF">DSM107014_06260</name>
</gene>
<proteinExistence type="predicted"/>
<accession>A0A941JUT2</accession>
<evidence type="ECO:0000313" key="2">
    <source>
        <dbReference type="Proteomes" id="UP000767446"/>
    </source>
</evidence>
<comment type="caution">
    <text evidence="1">The sequence shown here is derived from an EMBL/GenBank/DDBJ whole genome shotgun (WGS) entry which is preliminary data.</text>
</comment>
<dbReference type="AlphaFoldDB" id="A0A941JUT2"/>
<dbReference type="EMBL" id="JADQBC010000033">
    <property type="protein sequence ID" value="MBR8827500.1"/>
    <property type="molecule type" value="Genomic_DNA"/>
</dbReference>
<evidence type="ECO:0000313" key="1">
    <source>
        <dbReference type="EMBL" id="MBR8827500.1"/>
    </source>
</evidence>
<organism evidence="1 2">
    <name type="scientific">Gomphosphaeria aponina SAG 52.96 = DSM 107014</name>
    <dbReference type="NCBI Taxonomy" id="1521640"/>
    <lineage>
        <taxon>Bacteria</taxon>
        <taxon>Bacillati</taxon>
        <taxon>Cyanobacteriota</taxon>
        <taxon>Cyanophyceae</taxon>
        <taxon>Oscillatoriophycideae</taxon>
        <taxon>Chroococcales</taxon>
        <taxon>Gomphosphaeriaceae</taxon>
        <taxon>Gomphosphaeria</taxon>
    </lineage>
</organism>